<dbReference type="EMBL" id="VUNH01000003">
    <property type="protein sequence ID" value="MST55256.1"/>
    <property type="molecule type" value="Genomic_DNA"/>
</dbReference>
<dbReference type="AlphaFoldDB" id="A0A6L5YAE2"/>
<sequence>MKTEFNLLPASYCEPVEPGWKRFLREYGAFAVMFLCFLQFFVCALTLWPRLRSQYAAVREAEREATAAAARLGEVCGDLKAHDSRLGAMIEQGQSSALALEILTALAGAVPETGELEAVTADRERCRIEILFADRENADHALEKLARLPYAPLRISERRLLSGGSLLLCLEGTRRGR</sequence>
<dbReference type="RefSeq" id="WP_154528353.1">
    <property type="nucleotide sequence ID" value="NZ_VUNH01000003.1"/>
</dbReference>
<reference evidence="2 3" key="1">
    <citation type="submission" date="2019-08" db="EMBL/GenBank/DDBJ databases">
        <title>In-depth cultivation of the pig gut microbiome towards novel bacterial diversity and tailored functional studies.</title>
        <authorList>
            <person name="Wylensek D."/>
            <person name="Hitch T.C.A."/>
            <person name="Clavel T."/>
        </authorList>
    </citation>
    <scope>NUCLEOTIDE SEQUENCE [LARGE SCALE GENOMIC DNA]</scope>
    <source>
        <strain evidence="2 3">SM-530-WT-4B</strain>
    </source>
</reference>
<accession>A0A6L5YAE2</accession>
<organism evidence="2 3">
    <name type="scientific">Pyramidobacter porci</name>
    <dbReference type="NCBI Taxonomy" id="2605789"/>
    <lineage>
        <taxon>Bacteria</taxon>
        <taxon>Thermotogati</taxon>
        <taxon>Synergistota</taxon>
        <taxon>Synergistia</taxon>
        <taxon>Synergistales</taxon>
        <taxon>Dethiosulfovibrionaceae</taxon>
        <taxon>Pyramidobacter</taxon>
    </lineage>
</organism>
<keyword evidence="1" id="KW-0472">Membrane</keyword>
<feature type="transmembrane region" description="Helical" evidence="1">
    <location>
        <begin position="27"/>
        <end position="48"/>
    </location>
</feature>
<protein>
    <submittedName>
        <fullName evidence="2">Uncharacterized protein</fullName>
    </submittedName>
</protein>
<proteinExistence type="predicted"/>
<evidence type="ECO:0000256" key="1">
    <source>
        <dbReference type="SAM" id="Phobius"/>
    </source>
</evidence>
<evidence type="ECO:0000313" key="2">
    <source>
        <dbReference type="EMBL" id="MST55256.1"/>
    </source>
</evidence>
<keyword evidence="3" id="KW-1185">Reference proteome</keyword>
<name>A0A6L5YAE2_9BACT</name>
<gene>
    <name evidence="2" type="ORF">FYJ74_04280</name>
</gene>
<dbReference type="Proteomes" id="UP000473699">
    <property type="component" value="Unassembled WGS sequence"/>
</dbReference>
<evidence type="ECO:0000313" key="3">
    <source>
        <dbReference type="Proteomes" id="UP000473699"/>
    </source>
</evidence>
<keyword evidence="1" id="KW-1133">Transmembrane helix</keyword>
<keyword evidence="1" id="KW-0812">Transmembrane</keyword>
<comment type="caution">
    <text evidence="2">The sequence shown here is derived from an EMBL/GenBank/DDBJ whole genome shotgun (WGS) entry which is preliminary data.</text>
</comment>